<accession>A0A4Y2FH91</accession>
<dbReference type="Proteomes" id="UP000499080">
    <property type="component" value="Unassembled WGS sequence"/>
</dbReference>
<proteinExistence type="predicted"/>
<keyword evidence="2" id="KW-1185">Reference proteome</keyword>
<organism evidence="1 2">
    <name type="scientific">Araneus ventricosus</name>
    <name type="common">Orbweaver spider</name>
    <name type="synonym">Epeira ventricosa</name>
    <dbReference type="NCBI Taxonomy" id="182803"/>
    <lineage>
        <taxon>Eukaryota</taxon>
        <taxon>Metazoa</taxon>
        <taxon>Ecdysozoa</taxon>
        <taxon>Arthropoda</taxon>
        <taxon>Chelicerata</taxon>
        <taxon>Arachnida</taxon>
        <taxon>Araneae</taxon>
        <taxon>Araneomorphae</taxon>
        <taxon>Entelegynae</taxon>
        <taxon>Araneoidea</taxon>
        <taxon>Araneidae</taxon>
        <taxon>Araneus</taxon>
    </lineage>
</organism>
<gene>
    <name evidence="1" type="ORF">AVEN_47523_1</name>
</gene>
<evidence type="ECO:0000313" key="2">
    <source>
        <dbReference type="Proteomes" id="UP000499080"/>
    </source>
</evidence>
<evidence type="ECO:0000313" key="1">
    <source>
        <dbReference type="EMBL" id="GBM39719.1"/>
    </source>
</evidence>
<sequence length="163" mass="18076">MQNSQRSCHFWNVPGSRLFEARRAPSAIRVGSFVIFQCGSSALEAHVPLKTLRTTRGSNTVKLLNHLQCLCGNWLSFKQNFTIALSSCFGHKSNKRNGHKGTSCKVTDAHSTMSFGTLKNVVASCDCSQVFADICWRLPGTASKLFDSTSCLQNLMVNMFHRI</sequence>
<name>A0A4Y2FH91_ARAVE</name>
<dbReference type="EMBL" id="BGPR01000905">
    <property type="protein sequence ID" value="GBM39719.1"/>
    <property type="molecule type" value="Genomic_DNA"/>
</dbReference>
<dbReference type="AlphaFoldDB" id="A0A4Y2FH91"/>
<reference evidence="1 2" key="1">
    <citation type="journal article" date="2019" name="Sci. Rep.">
        <title>Orb-weaving spider Araneus ventricosus genome elucidates the spidroin gene catalogue.</title>
        <authorList>
            <person name="Kono N."/>
            <person name="Nakamura H."/>
            <person name="Ohtoshi R."/>
            <person name="Moran D.A.P."/>
            <person name="Shinohara A."/>
            <person name="Yoshida Y."/>
            <person name="Fujiwara M."/>
            <person name="Mori M."/>
            <person name="Tomita M."/>
            <person name="Arakawa K."/>
        </authorList>
    </citation>
    <scope>NUCLEOTIDE SEQUENCE [LARGE SCALE GENOMIC DNA]</scope>
</reference>
<comment type="caution">
    <text evidence="1">The sequence shown here is derived from an EMBL/GenBank/DDBJ whole genome shotgun (WGS) entry which is preliminary data.</text>
</comment>
<protein>
    <submittedName>
        <fullName evidence="1">Uncharacterized protein</fullName>
    </submittedName>
</protein>